<dbReference type="Pfam" id="PF00294">
    <property type="entry name" value="PfkB"/>
    <property type="match status" value="1"/>
</dbReference>
<comment type="function">
    <text evidence="8">Catalyzes the ATP-dependent phosphorylation of fructose-l-phosphate to fructose-l,6-bisphosphate.</text>
</comment>
<keyword evidence="2 7" id="KW-0808">Transferase</keyword>
<name>A0ABX7BAZ1_9PROT</name>
<reference evidence="11" key="1">
    <citation type="submission" date="2021-02" db="EMBL/GenBank/DDBJ databases">
        <title>Skermanella TT6 skin isolate.</title>
        <authorList>
            <person name="Lee K."/>
            <person name="Ganzorig M."/>
        </authorList>
    </citation>
    <scope>NUCLEOTIDE SEQUENCE</scope>
    <source>
        <strain evidence="11">TT6</strain>
    </source>
</reference>
<dbReference type="PROSITE" id="PS00584">
    <property type="entry name" value="PFKB_KINASES_2"/>
    <property type="match status" value="1"/>
</dbReference>
<evidence type="ECO:0000256" key="7">
    <source>
        <dbReference type="PIRNR" id="PIRNR000535"/>
    </source>
</evidence>
<sequence>MDNRETMDTETSADTRATGASDADATVRVATVTLNPAIDQTISIPNFAAGQVNRVEWEQADPGGKGVNVAAFLADFGCAVSVTGFLGTDNIEIFRNFFAEKGIADRFVTVPGRTRANVKILDTPSKRITDINLPGLAFSAENLTWLRGAIDTLSIDHDWFVLSGSTPSGTPDTVYADMVADLGGRGKKVVLDASGPAFAQGVAALPHAIKPNLEELEELVGRELPDEAAILTAIEELIDRGIGCVVVSMGADGAIFAEGTTRLAVRPPAVIVRSTVGAGDAMVAGFILGKLRGLDLEGCAKLATAFSLGTLTTVGPHLPPPETIEKSIGEIDVRVIAR</sequence>
<keyword evidence="3 8" id="KW-0547">Nucleotide-binding</keyword>
<organism evidence="11 12">
    <name type="scientific">Skermanella cutis</name>
    <dbReference type="NCBI Taxonomy" id="2775420"/>
    <lineage>
        <taxon>Bacteria</taxon>
        <taxon>Pseudomonadati</taxon>
        <taxon>Pseudomonadota</taxon>
        <taxon>Alphaproteobacteria</taxon>
        <taxon>Rhodospirillales</taxon>
        <taxon>Azospirillaceae</taxon>
        <taxon>Skermanella</taxon>
    </lineage>
</organism>
<proteinExistence type="inferred from homology"/>
<dbReference type="PANTHER" id="PTHR46566:SF5">
    <property type="entry name" value="1-PHOSPHOFRUCTOKINASE"/>
    <property type="match status" value="1"/>
</dbReference>
<feature type="domain" description="Carbohydrate kinase PfkB" evidence="10">
    <location>
        <begin position="36"/>
        <end position="319"/>
    </location>
</feature>
<dbReference type="PIRSF" id="PIRSF000535">
    <property type="entry name" value="1PFK/6PFK/LacC"/>
    <property type="match status" value="1"/>
</dbReference>
<comment type="catalytic activity">
    <reaction evidence="6 8">
        <text>beta-D-fructose 1-phosphate + ATP = beta-D-fructose 1,6-bisphosphate + ADP + H(+)</text>
        <dbReference type="Rhea" id="RHEA:14213"/>
        <dbReference type="ChEBI" id="CHEBI:15378"/>
        <dbReference type="ChEBI" id="CHEBI:30616"/>
        <dbReference type="ChEBI" id="CHEBI:32966"/>
        <dbReference type="ChEBI" id="CHEBI:138881"/>
        <dbReference type="ChEBI" id="CHEBI:456216"/>
        <dbReference type="EC" id="2.7.1.56"/>
    </reaction>
</comment>
<dbReference type="GO" id="GO:0008662">
    <property type="term" value="F:1-phosphofructokinase activity"/>
    <property type="evidence" value="ECO:0007669"/>
    <property type="project" value="UniProtKB-EC"/>
</dbReference>
<comment type="similarity">
    <text evidence="1 7 8">Belongs to the carbohydrate kinase PfkB family.</text>
</comment>
<evidence type="ECO:0000256" key="6">
    <source>
        <dbReference type="ARBA" id="ARBA00047745"/>
    </source>
</evidence>
<dbReference type="CDD" id="cd01164">
    <property type="entry name" value="FruK_PfkB_like"/>
    <property type="match status" value="1"/>
</dbReference>
<dbReference type="Proteomes" id="UP000595197">
    <property type="component" value="Chromosome"/>
</dbReference>
<dbReference type="InterPro" id="IPR022463">
    <property type="entry name" value="1-PFruKinase"/>
</dbReference>
<protein>
    <recommendedName>
        <fullName evidence="7">Phosphofructokinase</fullName>
    </recommendedName>
</protein>
<evidence type="ECO:0000256" key="4">
    <source>
        <dbReference type="ARBA" id="ARBA00022777"/>
    </source>
</evidence>
<evidence type="ECO:0000256" key="3">
    <source>
        <dbReference type="ARBA" id="ARBA00022741"/>
    </source>
</evidence>
<accession>A0ABX7BAZ1</accession>
<dbReference type="InterPro" id="IPR002173">
    <property type="entry name" value="Carboh/pur_kinase_PfkB_CS"/>
</dbReference>
<dbReference type="NCBIfam" id="TIGR03168">
    <property type="entry name" value="1-PFK"/>
    <property type="match status" value="1"/>
</dbReference>
<dbReference type="NCBIfam" id="TIGR03828">
    <property type="entry name" value="pfkB"/>
    <property type="match status" value="1"/>
</dbReference>
<evidence type="ECO:0000313" key="12">
    <source>
        <dbReference type="Proteomes" id="UP000595197"/>
    </source>
</evidence>
<keyword evidence="12" id="KW-1185">Reference proteome</keyword>
<dbReference type="PANTHER" id="PTHR46566">
    <property type="entry name" value="1-PHOSPHOFRUCTOKINASE-RELATED"/>
    <property type="match status" value="1"/>
</dbReference>
<evidence type="ECO:0000256" key="9">
    <source>
        <dbReference type="SAM" id="MobiDB-lite"/>
    </source>
</evidence>
<dbReference type="InterPro" id="IPR017583">
    <property type="entry name" value="Tagatose/fructose_Pkinase"/>
</dbReference>
<gene>
    <name evidence="11" type="primary">pfkB</name>
    <name evidence="11" type="ORF">IGS68_10325</name>
</gene>
<keyword evidence="5 8" id="KW-0067">ATP-binding</keyword>
<dbReference type="InterPro" id="IPR029056">
    <property type="entry name" value="Ribokinase-like"/>
</dbReference>
<keyword evidence="4 8" id="KW-0418">Kinase</keyword>
<dbReference type="SUPFAM" id="SSF53613">
    <property type="entry name" value="Ribokinase-like"/>
    <property type="match status" value="1"/>
</dbReference>
<dbReference type="Gene3D" id="3.40.1190.20">
    <property type="match status" value="1"/>
</dbReference>
<feature type="region of interest" description="Disordered" evidence="9">
    <location>
        <begin position="1"/>
        <end position="20"/>
    </location>
</feature>
<dbReference type="EMBL" id="CP067420">
    <property type="protein sequence ID" value="QQP91569.1"/>
    <property type="molecule type" value="Genomic_DNA"/>
</dbReference>
<evidence type="ECO:0000256" key="8">
    <source>
        <dbReference type="RuleBase" id="RU369061"/>
    </source>
</evidence>
<dbReference type="RefSeq" id="WP_201079623.1">
    <property type="nucleotide sequence ID" value="NZ_CP067420.1"/>
</dbReference>
<dbReference type="PROSITE" id="PS00583">
    <property type="entry name" value="PFKB_KINASES_1"/>
    <property type="match status" value="1"/>
</dbReference>
<evidence type="ECO:0000259" key="10">
    <source>
        <dbReference type="Pfam" id="PF00294"/>
    </source>
</evidence>
<dbReference type="InterPro" id="IPR011611">
    <property type="entry name" value="PfkB_dom"/>
</dbReference>
<evidence type="ECO:0000256" key="1">
    <source>
        <dbReference type="ARBA" id="ARBA00010688"/>
    </source>
</evidence>
<evidence type="ECO:0000256" key="5">
    <source>
        <dbReference type="ARBA" id="ARBA00022840"/>
    </source>
</evidence>
<evidence type="ECO:0000313" key="11">
    <source>
        <dbReference type="EMBL" id="QQP91569.1"/>
    </source>
</evidence>
<evidence type="ECO:0000256" key="2">
    <source>
        <dbReference type="ARBA" id="ARBA00022679"/>
    </source>
</evidence>